<evidence type="ECO:0000313" key="3">
    <source>
        <dbReference type="Proteomes" id="UP000294933"/>
    </source>
</evidence>
<keyword evidence="3" id="KW-1185">Reference proteome</keyword>
<gene>
    <name evidence="2" type="ORF">BD410DRAFT_114015</name>
</gene>
<protein>
    <submittedName>
        <fullName evidence="2">Uncharacterized protein</fullName>
    </submittedName>
</protein>
<dbReference type="AlphaFoldDB" id="A0A4Y7QBI8"/>
<keyword evidence="1" id="KW-0732">Signal</keyword>
<organism evidence="2 3">
    <name type="scientific">Rickenella mellea</name>
    <dbReference type="NCBI Taxonomy" id="50990"/>
    <lineage>
        <taxon>Eukaryota</taxon>
        <taxon>Fungi</taxon>
        <taxon>Dikarya</taxon>
        <taxon>Basidiomycota</taxon>
        <taxon>Agaricomycotina</taxon>
        <taxon>Agaricomycetes</taxon>
        <taxon>Hymenochaetales</taxon>
        <taxon>Rickenellaceae</taxon>
        <taxon>Rickenella</taxon>
    </lineage>
</organism>
<evidence type="ECO:0000313" key="2">
    <source>
        <dbReference type="EMBL" id="TDL24219.1"/>
    </source>
</evidence>
<dbReference type="EMBL" id="ML170167">
    <property type="protein sequence ID" value="TDL24219.1"/>
    <property type="molecule type" value="Genomic_DNA"/>
</dbReference>
<dbReference type="Proteomes" id="UP000294933">
    <property type="component" value="Unassembled WGS sequence"/>
</dbReference>
<evidence type="ECO:0000256" key="1">
    <source>
        <dbReference type="SAM" id="SignalP"/>
    </source>
</evidence>
<accession>A0A4Y7QBI8</accession>
<feature type="signal peptide" evidence="1">
    <location>
        <begin position="1"/>
        <end position="29"/>
    </location>
</feature>
<name>A0A4Y7QBI8_9AGAM</name>
<feature type="chain" id="PRO_5021433624" evidence="1">
    <location>
        <begin position="30"/>
        <end position="138"/>
    </location>
</feature>
<reference evidence="2 3" key="1">
    <citation type="submission" date="2018-06" db="EMBL/GenBank/DDBJ databases">
        <title>A transcriptomic atlas of mushroom development highlights an independent origin of complex multicellularity.</title>
        <authorList>
            <consortium name="DOE Joint Genome Institute"/>
            <person name="Krizsan K."/>
            <person name="Almasi E."/>
            <person name="Merenyi Z."/>
            <person name="Sahu N."/>
            <person name="Viragh M."/>
            <person name="Koszo T."/>
            <person name="Mondo S."/>
            <person name="Kiss B."/>
            <person name="Balint B."/>
            <person name="Kues U."/>
            <person name="Barry K."/>
            <person name="Hegedus J.C."/>
            <person name="Henrissat B."/>
            <person name="Johnson J."/>
            <person name="Lipzen A."/>
            <person name="Ohm R."/>
            <person name="Nagy I."/>
            <person name="Pangilinan J."/>
            <person name="Yan J."/>
            <person name="Xiong Y."/>
            <person name="Grigoriev I.V."/>
            <person name="Hibbett D.S."/>
            <person name="Nagy L.G."/>
        </authorList>
    </citation>
    <scope>NUCLEOTIDE SEQUENCE [LARGE SCALE GENOMIC DNA]</scope>
    <source>
        <strain evidence="2 3">SZMC22713</strain>
    </source>
</reference>
<dbReference type="VEuPathDB" id="FungiDB:BD410DRAFT_114015"/>
<sequence>MQHRSCQFDSPQYELICAILFMLLPRAMPVIPERTSVCNEKQGTLVEPKMTTAEIDGGLTSQELLHNATSCGGAPRRSTWTYLRWYKLRFKNTLMGRQPSTKERRMRENVHVIRVARTMAHRRIDVYKGCSREITNSP</sequence>
<proteinExistence type="predicted"/>